<organism evidence="2 3">
    <name type="scientific">Pleuronectes platessa</name>
    <name type="common">European plaice</name>
    <dbReference type="NCBI Taxonomy" id="8262"/>
    <lineage>
        <taxon>Eukaryota</taxon>
        <taxon>Metazoa</taxon>
        <taxon>Chordata</taxon>
        <taxon>Craniata</taxon>
        <taxon>Vertebrata</taxon>
        <taxon>Euteleostomi</taxon>
        <taxon>Actinopterygii</taxon>
        <taxon>Neopterygii</taxon>
        <taxon>Teleostei</taxon>
        <taxon>Neoteleostei</taxon>
        <taxon>Acanthomorphata</taxon>
        <taxon>Carangaria</taxon>
        <taxon>Pleuronectiformes</taxon>
        <taxon>Pleuronectoidei</taxon>
        <taxon>Pleuronectidae</taxon>
        <taxon>Pleuronectes</taxon>
    </lineage>
</organism>
<name>A0A9N7VNZ6_PLEPL</name>
<proteinExistence type="predicted"/>
<gene>
    <name evidence="2" type="ORF">PLEPLA_LOCUS40890</name>
</gene>
<evidence type="ECO:0000313" key="2">
    <source>
        <dbReference type="EMBL" id="CAB1453140.1"/>
    </source>
</evidence>
<accession>A0A9N7VNZ6</accession>
<keyword evidence="3" id="KW-1185">Reference proteome</keyword>
<reference evidence="2" key="1">
    <citation type="submission" date="2020-03" db="EMBL/GenBank/DDBJ databases">
        <authorList>
            <person name="Weist P."/>
        </authorList>
    </citation>
    <scope>NUCLEOTIDE SEQUENCE</scope>
</reference>
<dbReference type="EMBL" id="CADEAL010004158">
    <property type="protein sequence ID" value="CAB1453140.1"/>
    <property type="molecule type" value="Genomic_DNA"/>
</dbReference>
<sequence length="155" mass="16864">MSASLVKTGAEPRRQTTPALRSHAGGFVWVISESRSCWVKSSPSFNRLPQNFSQHDSGRVQQEWALRSVASSHTANYPGPRPTTSEPEISPPVPNAPDTHGSNAGPSSPLQKFITIEELLAGSLPGKYKAVWTFRLLSLYCCVVKCGGWRAVLLC</sequence>
<protein>
    <submittedName>
        <fullName evidence="2">Uncharacterized protein</fullName>
    </submittedName>
</protein>
<evidence type="ECO:0000313" key="3">
    <source>
        <dbReference type="Proteomes" id="UP001153269"/>
    </source>
</evidence>
<dbReference type="AlphaFoldDB" id="A0A9N7VNZ6"/>
<evidence type="ECO:0000256" key="1">
    <source>
        <dbReference type="SAM" id="MobiDB-lite"/>
    </source>
</evidence>
<comment type="caution">
    <text evidence="2">The sequence shown here is derived from an EMBL/GenBank/DDBJ whole genome shotgun (WGS) entry which is preliminary data.</text>
</comment>
<dbReference type="Proteomes" id="UP001153269">
    <property type="component" value="Unassembled WGS sequence"/>
</dbReference>
<feature type="region of interest" description="Disordered" evidence="1">
    <location>
        <begin position="71"/>
        <end position="107"/>
    </location>
</feature>